<proteinExistence type="inferred from homology"/>
<dbReference type="PANTHER" id="PTHR43133">
    <property type="entry name" value="RNA POLYMERASE ECF-TYPE SIGMA FACTO"/>
    <property type="match status" value="1"/>
</dbReference>
<dbReference type="InterPro" id="IPR014284">
    <property type="entry name" value="RNA_pol_sigma-70_dom"/>
</dbReference>
<dbReference type="Proteomes" id="UP000562984">
    <property type="component" value="Unassembled WGS sequence"/>
</dbReference>
<feature type="compositionally biased region" description="Basic and acidic residues" evidence="6">
    <location>
        <begin position="72"/>
        <end position="83"/>
    </location>
</feature>
<evidence type="ECO:0000259" key="8">
    <source>
        <dbReference type="Pfam" id="PF08281"/>
    </source>
</evidence>
<sequence>MGPQDEQQFAAYVAARRDQLRRTAYLLCRDWHAADDLVQIALVKLYKAWDSVRDKNALDAFMRSTMARSVIDESRRPWRRESSAEELPEPSAGQVPAASAGADPAGQVVDRQVMQQALAQVPPGQRAVLVLRFYEGLDVAGTAAALQRSEGNVKSQTARGLAALRAALTELGADPSGLAGVAGETEHSQTNGPQHSGLPNRGLPNRGPEHRQGGDR</sequence>
<organism evidence="9 10">
    <name type="scientific">Nakamurella aerolata</name>
    <dbReference type="NCBI Taxonomy" id="1656892"/>
    <lineage>
        <taxon>Bacteria</taxon>
        <taxon>Bacillati</taxon>
        <taxon>Actinomycetota</taxon>
        <taxon>Actinomycetes</taxon>
        <taxon>Nakamurellales</taxon>
        <taxon>Nakamurellaceae</taxon>
        <taxon>Nakamurella</taxon>
    </lineage>
</organism>
<dbReference type="InterPro" id="IPR013324">
    <property type="entry name" value="RNA_pol_sigma_r3/r4-like"/>
</dbReference>
<evidence type="ECO:0000256" key="5">
    <source>
        <dbReference type="ARBA" id="ARBA00023163"/>
    </source>
</evidence>
<feature type="region of interest" description="Disordered" evidence="6">
    <location>
        <begin position="72"/>
        <end position="105"/>
    </location>
</feature>
<feature type="domain" description="RNA polymerase sigma factor 70 region 4 type 2" evidence="8">
    <location>
        <begin position="112"/>
        <end position="164"/>
    </location>
</feature>
<dbReference type="Pfam" id="PF04542">
    <property type="entry name" value="Sigma70_r2"/>
    <property type="match status" value="1"/>
</dbReference>
<keyword evidence="4" id="KW-0238">DNA-binding</keyword>
<evidence type="ECO:0000256" key="4">
    <source>
        <dbReference type="ARBA" id="ARBA00023125"/>
    </source>
</evidence>
<evidence type="ECO:0000256" key="3">
    <source>
        <dbReference type="ARBA" id="ARBA00023082"/>
    </source>
</evidence>
<dbReference type="InterPro" id="IPR036388">
    <property type="entry name" value="WH-like_DNA-bd_sf"/>
</dbReference>
<evidence type="ECO:0000313" key="9">
    <source>
        <dbReference type="EMBL" id="NNG35584.1"/>
    </source>
</evidence>
<evidence type="ECO:0000256" key="2">
    <source>
        <dbReference type="ARBA" id="ARBA00023015"/>
    </source>
</evidence>
<dbReference type="NCBIfam" id="TIGR02937">
    <property type="entry name" value="sigma70-ECF"/>
    <property type="match status" value="1"/>
</dbReference>
<evidence type="ECO:0000256" key="6">
    <source>
        <dbReference type="SAM" id="MobiDB-lite"/>
    </source>
</evidence>
<feature type="region of interest" description="Disordered" evidence="6">
    <location>
        <begin position="174"/>
        <end position="216"/>
    </location>
</feature>
<comment type="similarity">
    <text evidence="1">Belongs to the sigma-70 factor family. ECF subfamily.</text>
</comment>
<dbReference type="GO" id="GO:0006352">
    <property type="term" value="P:DNA-templated transcription initiation"/>
    <property type="evidence" value="ECO:0007669"/>
    <property type="project" value="InterPro"/>
</dbReference>
<dbReference type="EMBL" id="JABEND010000003">
    <property type="protein sequence ID" value="NNG35584.1"/>
    <property type="molecule type" value="Genomic_DNA"/>
</dbReference>
<keyword evidence="3" id="KW-0731">Sigma factor</keyword>
<keyword evidence="10" id="KW-1185">Reference proteome</keyword>
<dbReference type="InterPro" id="IPR013325">
    <property type="entry name" value="RNA_pol_sigma_r2"/>
</dbReference>
<reference evidence="9 10" key="1">
    <citation type="submission" date="2020-05" db="EMBL/GenBank/DDBJ databases">
        <title>Nakamurella sp. DB0629 isolated from air conditioner.</title>
        <authorList>
            <person name="Kim D.H."/>
            <person name="Kim D.-U."/>
        </authorList>
    </citation>
    <scope>NUCLEOTIDE SEQUENCE [LARGE SCALE GENOMIC DNA]</scope>
    <source>
        <strain evidence="9 10">DB0629</strain>
    </source>
</reference>
<comment type="caution">
    <text evidence="9">The sequence shown here is derived from an EMBL/GenBank/DDBJ whole genome shotgun (WGS) entry which is preliminary data.</text>
</comment>
<evidence type="ECO:0000259" key="7">
    <source>
        <dbReference type="Pfam" id="PF04542"/>
    </source>
</evidence>
<dbReference type="Gene3D" id="1.10.10.10">
    <property type="entry name" value="Winged helix-like DNA-binding domain superfamily/Winged helix DNA-binding domain"/>
    <property type="match status" value="1"/>
</dbReference>
<feature type="domain" description="RNA polymerase sigma-70 region 2" evidence="7">
    <location>
        <begin position="15"/>
        <end position="79"/>
    </location>
</feature>
<dbReference type="AlphaFoldDB" id="A0A849A3H9"/>
<dbReference type="SUPFAM" id="SSF88946">
    <property type="entry name" value="Sigma2 domain of RNA polymerase sigma factors"/>
    <property type="match status" value="1"/>
</dbReference>
<dbReference type="GO" id="GO:0016987">
    <property type="term" value="F:sigma factor activity"/>
    <property type="evidence" value="ECO:0007669"/>
    <property type="project" value="UniProtKB-KW"/>
</dbReference>
<dbReference type="Gene3D" id="1.10.1740.10">
    <property type="match status" value="1"/>
</dbReference>
<dbReference type="GO" id="GO:0003677">
    <property type="term" value="F:DNA binding"/>
    <property type="evidence" value="ECO:0007669"/>
    <property type="project" value="UniProtKB-KW"/>
</dbReference>
<dbReference type="InterPro" id="IPR039425">
    <property type="entry name" value="RNA_pol_sigma-70-like"/>
</dbReference>
<feature type="compositionally biased region" description="Basic and acidic residues" evidence="6">
    <location>
        <begin position="207"/>
        <end position="216"/>
    </location>
</feature>
<dbReference type="InterPro" id="IPR007627">
    <property type="entry name" value="RNA_pol_sigma70_r2"/>
</dbReference>
<dbReference type="InterPro" id="IPR013249">
    <property type="entry name" value="RNA_pol_sigma70_r4_t2"/>
</dbReference>
<gene>
    <name evidence="9" type="ORF">HKD39_07630</name>
</gene>
<dbReference type="SUPFAM" id="SSF88659">
    <property type="entry name" value="Sigma3 and sigma4 domains of RNA polymerase sigma factors"/>
    <property type="match status" value="1"/>
</dbReference>
<evidence type="ECO:0000256" key="1">
    <source>
        <dbReference type="ARBA" id="ARBA00010641"/>
    </source>
</evidence>
<accession>A0A849A3H9</accession>
<keyword evidence="2" id="KW-0805">Transcription regulation</keyword>
<keyword evidence="5" id="KW-0804">Transcription</keyword>
<evidence type="ECO:0000313" key="10">
    <source>
        <dbReference type="Proteomes" id="UP000562984"/>
    </source>
</evidence>
<name>A0A849A3H9_9ACTN</name>
<dbReference type="PANTHER" id="PTHR43133:SF50">
    <property type="entry name" value="ECF RNA POLYMERASE SIGMA FACTOR SIGM"/>
    <property type="match status" value="1"/>
</dbReference>
<dbReference type="Pfam" id="PF08281">
    <property type="entry name" value="Sigma70_r4_2"/>
    <property type="match status" value="1"/>
</dbReference>
<protein>
    <submittedName>
        <fullName evidence="9">SigE family RNA polymerase sigma factor</fullName>
    </submittedName>
</protein>